<dbReference type="Pfam" id="PF08837">
    <property type="entry name" value="DUF1810"/>
    <property type="match status" value="1"/>
</dbReference>
<dbReference type="InterPro" id="IPR014937">
    <property type="entry name" value="DUF1810"/>
</dbReference>
<reference evidence="1 2" key="1">
    <citation type="submission" date="2021-01" db="EMBL/GenBank/DDBJ databases">
        <title>Genome seq and assembly of Devosia sp. LEGU1.</title>
        <authorList>
            <person name="Chhetri G."/>
        </authorList>
    </citation>
    <scope>NUCLEOTIDE SEQUENCE [LARGE SCALE GENOMIC DNA]</scope>
    <source>
        <strain evidence="1 2">LEGU1</strain>
    </source>
</reference>
<organism evidence="1 2">
    <name type="scientific">Devosia rhizoryzae</name>
    <dbReference type="NCBI Taxonomy" id="2774137"/>
    <lineage>
        <taxon>Bacteria</taxon>
        <taxon>Pseudomonadati</taxon>
        <taxon>Pseudomonadota</taxon>
        <taxon>Alphaproteobacteria</taxon>
        <taxon>Hyphomicrobiales</taxon>
        <taxon>Devosiaceae</taxon>
        <taxon>Devosia</taxon>
    </lineage>
</organism>
<dbReference type="Gene3D" id="1.25.40.380">
    <property type="entry name" value="Protein of unknown function DUF1810"/>
    <property type="match status" value="1"/>
</dbReference>
<evidence type="ECO:0000313" key="1">
    <source>
        <dbReference type="EMBL" id="QQR38731.1"/>
    </source>
</evidence>
<dbReference type="Proteomes" id="UP000595857">
    <property type="component" value="Chromosome"/>
</dbReference>
<protein>
    <submittedName>
        <fullName evidence="1">DUF1810 domain-containing protein</fullName>
    </submittedName>
</protein>
<name>A0ABX7C3D4_9HYPH</name>
<dbReference type="SUPFAM" id="SSF140736">
    <property type="entry name" value="Rv1873-like"/>
    <property type="match status" value="1"/>
</dbReference>
<gene>
    <name evidence="1" type="ORF">JI748_13325</name>
</gene>
<dbReference type="InterPro" id="IPR036287">
    <property type="entry name" value="Rv1873-like_sf"/>
</dbReference>
<dbReference type="RefSeq" id="WP_201631473.1">
    <property type="nucleotide sequence ID" value="NZ_CP068046.1"/>
</dbReference>
<keyword evidence="2" id="KW-1185">Reference proteome</keyword>
<proteinExistence type="predicted"/>
<accession>A0ABX7C3D4</accession>
<sequence>MATAAEPQGALVAKFLRAQDRVYPEALGELRAGQKRSHWMWFIFPQLAGLGHSEMARTYALQSLDEARTFAAHPVLGARLRECTEAVLLHAPDGAAPRDLTTIFGAPDDKKFISSMTLFARALPDDPLFRKALDAFNRGEEDQRTLALLG</sequence>
<evidence type="ECO:0000313" key="2">
    <source>
        <dbReference type="Proteomes" id="UP000595857"/>
    </source>
</evidence>
<dbReference type="EMBL" id="CP068046">
    <property type="protein sequence ID" value="QQR38731.1"/>
    <property type="molecule type" value="Genomic_DNA"/>
</dbReference>
<dbReference type="PIRSF" id="PIRSF008546">
    <property type="entry name" value="UCP008546"/>
    <property type="match status" value="1"/>
</dbReference>